<dbReference type="OrthoDB" id="414826at2759"/>
<organism evidence="5">
    <name type="scientific">Drosophila melanogaster</name>
    <name type="common">Fruit fly</name>
    <dbReference type="NCBI Taxonomy" id="7227"/>
    <lineage>
        <taxon>Eukaryota</taxon>
        <taxon>Metazoa</taxon>
        <taxon>Ecdysozoa</taxon>
        <taxon>Arthropoda</taxon>
        <taxon>Hexapoda</taxon>
        <taxon>Insecta</taxon>
        <taxon>Pterygota</taxon>
        <taxon>Neoptera</taxon>
        <taxon>Endopterygota</taxon>
        <taxon>Diptera</taxon>
        <taxon>Brachycera</taxon>
        <taxon>Muscomorpha</taxon>
        <taxon>Ephydroidea</taxon>
        <taxon>Drosophilidae</taxon>
        <taxon>Drosophila</taxon>
        <taxon>Sophophora</taxon>
    </lineage>
</organism>
<reference evidence="5" key="1">
    <citation type="submission" date="2002-01" db="EMBL/GenBank/DDBJ databases">
        <authorList>
            <person name="Stapleton M."/>
            <person name="Brokstein P."/>
            <person name="Hong L."/>
            <person name="Agbayani A."/>
            <person name="Carlson J."/>
            <person name="Champe M."/>
            <person name="Chavez C."/>
            <person name="Dorsett V."/>
            <person name="Dresnek D."/>
            <person name="Farfan D."/>
            <person name="Frise E."/>
            <person name="George R."/>
            <person name="Gonzalez M."/>
            <person name="Guarin H."/>
            <person name="Kronmiller B."/>
            <person name="Li P."/>
            <person name="Liao G."/>
            <person name="Miranda A."/>
            <person name="Mungall C.J."/>
            <person name="Nunoo J."/>
            <person name="Pacleb J."/>
            <person name="Paragas V."/>
            <person name="Park S."/>
            <person name="Patel S."/>
            <person name="Phouanenavong S."/>
            <person name="Wan K."/>
            <person name="Yu C."/>
            <person name="Lewis S.E."/>
            <person name="Rubin G.M."/>
            <person name="Celniker S."/>
        </authorList>
    </citation>
    <scope>NUCLEOTIDE SEQUENCE</scope>
</reference>
<dbReference type="InterPro" id="IPR014044">
    <property type="entry name" value="CAP_dom"/>
</dbReference>
<evidence type="ECO:0000256" key="2">
    <source>
        <dbReference type="ARBA" id="ARBA00022525"/>
    </source>
</evidence>
<dbReference type="InterPro" id="IPR035940">
    <property type="entry name" value="CAP_sf"/>
</dbReference>
<keyword evidence="2" id="KW-0964">Secreted</keyword>
<dbReference type="GO" id="GO:0005576">
    <property type="term" value="C:extracellular region"/>
    <property type="evidence" value="ECO:0007669"/>
    <property type="project" value="UniProtKB-SubCell"/>
</dbReference>
<dbReference type="Pfam" id="PF00188">
    <property type="entry name" value="CAP"/>
    <property type="match status" value="1"/>
</dbReference>
<dbReference type="AlphaFoldDB" id="Q8T923"/>
<dbReference type="SUPFAM" id="SSF55797">
    <property type="entry name" value="PR-1-like"/>
    <property type="match status" value="1"/>
</dbReference>
<keyword evidence="3" id="KW-0812">Transmembrane</keyword>
<comment type="subcellular location">
    <subcellularLocation>
        <location evidence="1">Secreted</location>
    </subcellularLocation>
</comment>
<accession>Q8T923</accession>
<evidence type="ECO:0000256" key="3">
    <source>
        <dbReference type="SAM" id="Phobius"/>
    </source>
</evidence>
<proteinExistence type="evidence at transcript level"/>
<sequence>MGEYILLYSTSPRILIELEFLLPMTSILLLAGLLLLLLPMVAGYNYCNNRTHVCDLAQRKHFMCRLGELKPYGGRAKYYASIPDTLKVRKDTLAVLNTFRDMLAGGELDTAENKTFPSAKRMRALQWDSELAYMARTHAVTVSFMHSECRSTLRFPLAGEVLALSPPVGHRLSLTELLRMVFAHIFDEYKTVQDPQSFARRFDSKRDYSVGHFSIIVNDRVSRVGCGFAVGSNCEKDGKVGFCHFLTCHFDYTNVNGSYVYKTGKATTGCNDWKTIASIKYSNLCENTGEIFPLE</sequence>
<dbReference type="EMBL" id="AY075160">
    <property type="protein sequence ID" value="AAL68030.1"/>
    <property type="molecule type" value="mRNA"/>
</dbReference>
<feature type="transmembrane region" description="Helical" evidence="3">
    <location>
        <begin position="20"/>
        <end position="42"/>
    </location>
</feature>
<name>Q8T923_DROME</name>
<protein>
    <submittedName>
        <fullName evidence="5">AT03911p</fullName>
    </submittedName>
</protein>
<dbReference type="HOGENOM" id="CLU_035730_7_0_1"/>
<dbReference type="SMART" id="SM00198">
    <property type="entry name" value="SCP"/>
    <property type="match status" value="1"/>
</dbReference>
<keyword evidence="3" id="KW-1133">Transmembrane helix</keyword>
<dbReference type="VEuPathDB" id="VectorBase:FBgn0264297"/>
<evidence type="ECO:0000259" key="4">
    <source>
        <dbReference type="SMART" id="SM00198"/>
    </source>
</evidence>
<evidence type="ECO:0000313" key="5">
    <source>
        <dbReference type="EMBL" id="AAL68030.1"/>
    </source>
</evidence>
<feature type="domain" description="SCP" evidence="4">
    <location>
        <begin position="87"/>
        <end position="257"/>
    </location>
</feature>
<gene>
    <name evidence="5" type="ORF">CG13569</name>
</gene>
<dbReference type="FunFam" id="3.40.33.10:FF:000026">
    <property type="entry name" value="Uncharacterized protein, isoform A"/>
    <property type="match status" value="1"/>
</dbReference>
<dbReference type="CDD" id="cd05380">
    <property type="entry name" value="CAP_euk"/>
    <property type="match status" value="1"/>
</dbReference>
<dbReference type="Gene3D" id="3.40.33.10">
    <property type="entry name" value="CAP"/>
    <property type="match status" value="1"/>
</dbReference>
<evidence type="ECO:0000256" key="1">
    <source>
        <dbReference type="ARBA" id="ARBA00004613"/>
    </source>
</evidence>
<keyword evidence="3" id="KW-0472">Membrane</keyword>